<gene>
    <name evidence="1" type="ORF">FCALED_LOCUS17187</name>
</gene>
<sequence length="82" mass="9004">MPFNKIDEELLEDYIAIDTNNNTYQELMSLYKLSINNNQEVLKECTSTINKLSSSIENYSTASSAVMMAIASAISSAAKTTA</sequence>
<reference evidence="1" key="1">
    <citation type="submission" date="2021-06" db="EMBL/GenBank/DDBJ databases">
        <authorList>
            <person name="Kallberg Y."/>
            <person name="Tangrot J."/>
            <person name="Rosling A."/>
        </authorList>
    </citation>
    <scope>NUCLEOTIDE SEQUENCE</scope>
    <source>
        <strain evidence="1">UK204</strain>
    </source>
</reference>
<accession>A0A9N9NUH7</accession>
<dbReference type="Proteomes" id="UP000789570">
    <property type="component" value="Unassembled WGS sequence"/>
</dbReference>
<evidence type="ECO:0000313" key="1">
    <source>
        <dbReference type="EMBL" id="CAG8765289.1"/>
    </source>
</evidence>
<keyword evidence="2" id="KW-1185">Reference proteome</keyword>
<organism evidence="1 2">
    <name type="scientific">Funneliformis caledonium</name>
    <dbReference type="NCBI Taxonomy" id="1117310"/>
    <lineage>
        <taxon>Eukaryota</taxon>
        <taxon>Fungi</taxon>
        <taxon>Fungi incertae sedis</taxon>
        <taxon>Mucoromycota</taxon>
        <taxon>Glomeromycotina</taxon>
        <taxon>Glomeromycetes</taxon>
        <taxon>Glomerales</taxon>
        <taxon>Glomeraceae</taxon>
        <taxon>Funneliformis</taxon>
    </lineage>
</organism>
<evidence type="ECO:0000313" key="2">
    <source>
        <dbReference type="Proteomes" id="UP000789570"/>
    </source>
</evidence>
<protein>
    <submittedName>
        <fullName evidence="1">12968_t:CDS:1</fullName>
    </submittedName>
</protein>
<dbReference type="AlphaFoldDB" id="A0A9N9NUH7"/>
<dbReference type="EMBL" id="CAJVPQ010024678">
    <property type="protein sequence ID" value="CAG8765289.1"/>
    <property type="molecule type" value="Genomic_DNA"/>
</dbReference>
<proteinExistence type="predicted"/>
<name>A0A9N9NUH7_9GLOM</name>
<feature type="non-terminal residue" evidence="1">
    <location>
        <position position="82"/>
    </location>
</feature>
<comment type="caution">
    <text evidence="1">The sequence shown here is derived from an EMBL/GenBank/DDBJ whole genome shotgun (WGS) entry which is preliminary data.</text>
</comment>